<name>V4A664_LOTGI</name>
<dbReference type="SMART" id="SM00916">
    <property type="entry name" value="L51_S25_CI-B8"/>
    <property type="match status" value="1"/>
</dbReference>
<sequence length="171" mass="19825">MPFMKGSGAIRRTLNYLRGGRIHFKDNVQIVTLNYNVPSKTSKGISEFVYWHLSQLQFTHPYVQIVTFKNMTPTPFITLYFDNGERMLVDCDSRGKDEIIEHLQRIAGRNTDKSQRYDDGKTYTKNLIGYGCSRYCICEVPGHVPCPGWVPLPKEMRGKHKYQKKDVEEAQ</sequence>
<dbReference type="HOGENOM" id="CLU_094727_0_0_1"/>
<organism evidence="9 10">
    <name type="scientific">Lottia gigantea</name>
    <name type="common">Giant owl limpet</name>
    <dbReference type="NCBI Taxonomy" id="225164"/>
    <lineage>
        <taxon>Eukaryota</taxon>
        <taxon>Metazoa</taxon>
        <taxon>Spiralia</taxon>
        <taxon>Lophotrochozoa</taxon>
        <taxon>Mollusca</taxon>
        <taxon>Gastropoda</taxon>
        <taxon>Patellogastropoda</taxon>
        <taxon>Lottioidea</taxon>
        <taxon>Lottiidae</taxon>
        <taxon>Lottia</taxon>
    </lineage>
</organism>
<dbReference type="EMBL" id="KB202408">
    <property type="protein sequence ID" value="ESO90490.1"/>
    <property type="molecule type" value="Genomic_DNA"/>
</dbReference>
<dbReference type="STRING" id="225164.V4A664"/>
<dbReference type="InterPro" id="IPR007741">
    <property type="entry name" value="Ribosomal_mL43/mS25/NADH_DH"/>
</dbReference>
<evidence type="ECO:0000256" key="6">
    <source>
        <dbReference type="ARBA" id="ARBA00035139"/>
    </source>
</evidence>
<dbReference type="OMA" id="FCICEVP"/>
<dbReference type="GO" id="GO:0005739">
    <property type="term" value="C:mitochondrion"/>
    <property type="evidence" value="ECO:0007669"/>
    <property type="project" value="UniProtKB-SubCell"/>
</dbReference>
<dbReference type="PANTHER" id="PTHR13274">
    <property type="entry name" value="MITOCHONDRIAL RIBOSOMAL PROTEIN S25"/>
    <property type="match status" value="1"/>
</dbReference>
<evidence type="ECO:0000256" key="7">
    <source>
        <dbReference type="ARBA" id="ARBA00035369"/>
    </source>
</evidence>
<dbReference type="GO" id="GO:1990904">
    <property type="term" value="C:ribonucleoprotein complex"/>
    <property type="evidence" value="ECO:0007669"/>
    <property type="project" value="UniProtKB-KW"/>
</dbReference>
<dbReference type="CTD" id="20244958"/>
<proteinExistence type="inferred from homology"/>
<evidence type="ECO:0000256" key="5">
    <source>
        <dbReference type="ARBA" id="ARBA00023274"/>
    </source>
</evidence>
<comment type="subcellular location">
    <subcellularLocation>
        <location evidence="1">Mitochondrion</location>
    </subcellularLocation>
</comment>
<keyword evidence="4" id="KW-0496">Mitochondrion</keyword>
<evidence type="ECO:0000256" key="4">
    <source>
        <dbReference type="ARBA" id="ARBA00023128"/>
    </source>
</evidence>
<evidence type="ECO:0000256" key="1">
    <source>
        <dbReference type="ARBA" id="ARBA00004173"/>
    </source>
</evidence>
<dbReference type="InterPro" id="IPR040049">
    <property type="entry name" value="Ribosomal_mS25/mL61"/>
</dbReference>
<dbReference type="RefSeq" id="XP_009058812.1">
    <property type="nucleotide sequence ID" value="XM_009060564.1"/>
</dbReference>
<dbReference type="InterPro" id="IPR036249">
    <property type="entry name" value="Thioredoxin-like_sf"/>
</dbReference>
<evidence type="ECO:0000256" key="3">
    <source>
        <dbReference type="ARBA" id="ARBA00022980"/>
    </source>
</evidence>
<evidence type="ECO:0000313" key="10">
    <source>
        <dbReference type="Proteomes" id="UP000030746"/>
    </source>
</evidence>
<dbReference type="SUPFAM" id="SSF52833">
    <property type="entry name" value="Thioredoxin-like"/>
    <property type="match status" value="1"/>
</dbReference>
<dbReference type="GeneID" id="20244958"/>
<dbReference type="Gene3D" id="3.40.30.10">
    <property type="entry name" value="Glutaredoxin"/>
    <property type="match status" value="1"/>
</dbReference>
<gene>
    <name evidence="9" type="ORF">LOTGIDRAFT_191932</name>
</gene>
<keyword evidence="5" id="KW-0687">Ribonucleoprotein</keyword>
<dbReference type="GO" id="GO:0005840">
    <property type="term" value="C:ribosome"/>
    <property type="evidence" value="ECO:0007669"/>
    <property type="project" value="UniProtKB-KW"/>
</dbReference>
<keyword evidence="10" id="KW-1185">Reference proteome</keyword>
<feature type="domain" description="Ribosomal protein/NADH dehydrogenase" evidence="8">
    <location>
        <begin position="37"/>
        <end position="110"/>
    </location>
</feature>
<dbReference type="Proteomes" id="UP000030746">
    <property type="component" value="Unassembled WGS sequence"/>
</dbReference>
<dbReference type="OrthoDB" id="5919182at2759"/>
<reference evidence="9 10" key="1">
    <citation type="journal article" date="2013" name="Nature">
        <title>Insights into bilaterian evolution from three spiralian genomes.</title>
        <authorList>
            <person name="Simakov O."/>
            <person name="Marletaz F."/>
            <person name="Cho S.J."/>
            <person name="Edsinger-Gonzales E."/>
            <person name="Havlak P."/>
            <person name="Hellsten U."/>
            <person name="Kuo D.H."/>
            <person name="Larsson T."/>
            <person name="Lv J."/>
            <person name="Arendt D."/>
            <person name="Savage R."/>
            <person name="Osoegawa K."/>
            <person name="de Jong P."/>
            <person name="Grimwood J."/>
            <person name="Chapman J.A."/>
            <person name="Shapiro H."/>
            <person name="Aerts A."/>
            <person name="Otillar R.P."/>
            <person name="Terry A.Y."/>
            <person name="Boore J.L."/>
            <person name="Grigoriev I.V."/>
            <person name="Lindberg D.R."/>
            <person name="Seaver E.C."/>
            <person name="Weisblat D.A."/>
            <person name="Putnam N.H."/>
            <person name="Rokhsar D.S."/>
        </authorList>
    </citation>
    <scope>NUCLEOTIDE SEQUENCE [LARGE SCALE GENOMIC DNA]</scope>
</reference>
<keyword evidence="3" id="KW-0689">Ribosomal protein</keyword>
<comment type="similarity">
    <text evidence="2">Belongs to the mitochondrion-specific ribosomal protein mS25 family.</text>
</comment>
<dbReference type="GO" id="GO:0003735">
    <property type="term" value="F:structural constituent of ribosome"/>
    <property type="evidence" value="ECO:0007669"/>
    <property type="project" value="InterPro"/>
</dbReference>
<evidence type="ECO:0000313" key="9">
    <source>
        <dbReference type="EMBL" id="ESO90490.1"/>
    </source>
</evidence>
<dbReference type="PANTHER" id="PTHR13274:SF2">
    <property type="entry name" value="SMALL RIBOSOMAL SUBUNIT PROTEIN MS25"/>
    <property type="match status" value="1"/>
</dbReference>
<dbReference type="KEGG" id="lgi:LOTGIDRAFT_191932"/>
<dbReference type="Pfam" id="PF05047">
    <property type="entry name" value="L51_S25_CI-B8"/>
    <property type="match status" value="1"/>
</dbReference>
<evidence type="ECO:0000256" key="2">
    <source>
        <dbReference type="ARBA" id="ARBA00008046"/>
    </source>
</evidence>
<protein>
    <recommendedName>
        <fullName evidence="6">Small ribosomal subunit protein mS25</fullName>
    </recommendedName>
    <alternativeName>
        <fullName evidence="7">28S ribosomal protein S25, mitochondrial</fullName>
    </alternativeName>
</protein>
<accession>V4A664</accession>
<evidence type="ECO:0000259" key="8">
    <source>
        <dbReference type="SMART" id="SM00916"/>
    </source>
</evidence>
<dbReference type="AlphaFoldDB" id="V4A664"/>